<dbReference type="Proteomes" id="UP000093391">
    <property type="component" value="Chromosome"/>
</dbReference>
<comment type="cofactor">
    <cofactor evidence="2">
        <name>Mg(2+)</name>
        <dbReference type="ChEBI" id="CHEBI:18420"/>
    </cofactor>
</comment>
<keyword evidence="9" id="KW-0413">Isomerase</keyword>
<dbReference type="InterPro" id="IPR036900">
    <property type="entry name" value="A-D-PHexomutase_C_sf"/>
</dbReference>
<evidence type="ECO:0000256" key="6">
    <source>
        <dbReference type="ARBA" id="ARBA00022553"/>
    </source>
</evidence>
<evidence type="ECO:0000313" key="15">
    <source>
        <dbReference type="Proteomes" id="UP000093391"/>
    </source>
</evidence>
<gene>
    <name evidence="14" type="ORF">BFG52_12515</name>
</gene>
<proteinExistence type="inferred from homology"/>
<dbReference type="InterPro" id="IPR005846">
    <property type="entry name" value="A-D-PHexomutase_a/b/a-III"/>
</dbReference>
<dbReference type="InterPro" id="IPR005845">
    <property type="entry name" value="A-D-PHexomutase_a/b/a-II"/>
</dbReference>
<evidence type="ECO:0000256" key="2">
    <source>
        <dbReference type="ARBA" id="ARBA00001946"/>
    </source>
</evidence>
<evidence type="ECO:0000259" key="11">
    <source>
        <dbReference type="Pfam" id="PF02878"/>
    </source>
</evidence>
<evidence type="ECO:0000259" key="12">
    <source>
        <dbReference type="Pfam" id="PF02879"/>
    </source>
</evidence>
<dbReference type="PRINTS" id="PR00509">
    <property type="entry name" value="PGMPMM"/>
</dbReference>
<evidence type="ECO:0000256" key="4">
    <source>
        <dbReference type="ARBA" id="ARBA00010231"/>
    </source>
</evidence>
<feature type="domain" description="Alpha-D-phosphohexomutase alpha/beta/alpha" evidence="12">
    <location>
        <begin position="167"/>
        <end position="263"/>
    </location>
</feature>
<dbReference type="GO" id="GO:0000287">
    <property type="term" value="F:magnesium ion binding"/>
    <property type="evidence" value="ECO:0007669"/>
    <property type="project" value="InterPro"/>
</dbReference>
<feature type="domain" description="Alpha-D-phosphohexomutase alpha/beta/alpha" evidence="13">
    <location>
        <begin position="269"/>
        <end position="382"/>
    </location>
</feature>
<dbReference type="RefSeq" id="WP_067556779.1">
    <property type="nucleotide sequence ID" value="NZ_CP016895.1"/>
</dbReference>
<evidence type="ECO:0000256" key="8">
    <source>
        <dbReference type="ARBA" id="ARBA00022842"/>
    </source>
</evidence>
<evidence type="ECO:0000256" key="9">
    <source>
        <dbReference type="ARBA" id="ARBA00023235"/>
    </source>
</evidence>
<evidence type="ECO:0000256" key="3">
    <source>
        <dbReference type="ARBA" id="ARBA00004699"/>
    </source>
</evidence>
<dbReference type="AlphaFoldDB" id="A0A1B2M245"/>
<protein>
    <recommendedName>
        <fullName evidence="5">phosphomannomutase</fullName>
        <ecNumber evidence="5">5.4.2.8</ecNumber>
    </recommendedName>
</protein>
<name>A0A1B2M245_9GAMM</name>
<dbReference type="Pfam" id="PF02880">
    <property type="entry name" value="PGM_PMM_III"/>
    <property type="match status" value="1"/>
</dbReference>
<reference evidence="14 15" key="1">
    <citation type="submission" date="2016-08" db="EMBL/GenBank/DDBJ databases">
        <authorList>
            <person name="Seilhamer J.J."/>
        </authorList>
    </citation>
    <scope>NUCLEOTIDE SEQUENCE [LARGE SCALE GENOMIC DNA]</scope>
    <source>
        <strain evidence="14 15">BRTC-1</strain>
    </source>
</reference>
<dbReference type="CDD" id="cd03089">
    <property type="entry name" value="PMM_PGM"/>
    <property type="match status" value="1"/>
</dbReference>
<dbReference type="SUPFAM" id="SSF55957">
    <property type="entry name" value="Phosphoglucomutase, C-terminal domain"/>
    <property type="match status" value="1"/>
</dbReference>
<comment type="catalytic activity">
    <reaction evidence="1">
        <text>alpha-D-mannose 1-phosphate = D-mannose 6-phosphate</text>
        <dbReference type="Rhea" id="RHEA:11140"/>
        <dbReference type="ChEBI" id="CHEBI:58409"/>
        <dbReference type="ChEBI" id="CHEBI:58735"/>
        <dbReference type="EC" id="5.4.2.8"/>
    </reaction>
</comment>
<accession>A0A1B2M245</accession>
<dbReference type="PANTHER" id="PTHR43771">
    <property type="entry name" value="PHOSPHOMANNOMUTASE"/>
    <property type="match status" value="1"/>
</dbReference>
<evidence type="ECO:0000259" key="13">
    <source>
        <dbReference type="Pfam" id="PF02880"/>
    </source>
</evidence>
<feature type="domain" description="Alpha-D-phosphohexomutase alpha/beta/alpha" evidence="11">
    <location>
        <begin position="12"/>
        <end position="135"/>
    </location>
</feature>
<comment type="similarity">
    <text evidence="4 10">Belongs to the phosphohexose mutase family.</text>
</comment>
<dbReference type="GO" id="GO:0005975">
    <property type="term" value="P:carbohydrate metabolic process"/>
    <property type="evidence" value="ECO:0007669"/>
    <property type="project" value="InterPro"/>
</dbReference>
<dbReference type="EMBL" id="CP016895">
    <property type="protein sequence ID" value="AOA59093.1"/>
    <property type="molecule type" value="Genomic_DNA"/>
</dbReference>
<evidence type="ECO:0000256" key="10">
    <source>
        <dbReference type="RuleBase" id="RU004326"/>
    </source>
</evidence>
<dbReference type="Gene3D" id="3.30.310.50">
    <property type="entry name" value="Alpha-D-phosphohexomutase, C-terminal domain"/>
    <property type="match status" value="1"/>
</dbReference>
<dbReference type="KEGG" id="ala:BFG52_12515"/>
<dbReference type="Gene3D" id="3.40.120.10">
    <property type="entry name" value="Alpha-D-Glucose-1,6-Bisphosphate, subunit A, domain 3"/>
    <property type="match status" value="3"/>
</dbReference>
<dbReference type="STRING" id="1789224.BFG52_12515"/>
<keyword evidence="15" id="KW-1185">Reference proteome</keyword>
<evidence type="ECO:0000256" key="7">
    <source>
        <dbReference type="ARBA" id="ARBA00022723"/>
    </source>
</evidence>
<keyword evidence="8 10" id="KW-0460">Magnesium</keyword>
<evidence type="ECO:0000313" key="14">
    <source>
        <dbReference type="EMBL" id="AOA59093.1"/>
    </source>
</evidence>
<organism evidence="14 15">
    <name type="scientific">Acinetobacter larvae</name>
    <dbReference type="NCBI Taxonomy" id="1789224"/>
    <lineage>
        <taxon>Bacteria</taxon>
        <taxon>Pseudomonadati</taxon>
        <taxon>Pseudomonadota</taxon>
        <taxon>Gammaproteobacteria</taxon>
        <taxon>Moraxellales</taxon>
        <taxon>Moraxellaceae</taxon>
        <taxon>Acinetobacter</taxon>
    </lineage>
</organism>
<comment type="pathway">
    <text evidence="3">Nucleotide-sugar biosynthesis; GDP-alpha-D-mannose biosynthesis; alpha-D-mannose 1-phosphate from D-fructose 6-phosphate: step 2/2.</text>
</comment>
<sequence>MNIQLKKFPHAIFRAYDIRGKVENLNHTVIRSIACAFANLFRSHQQDHVVLGYDARLSSPYLAYVIEKTLKEHQIAVMNIGCCSTPQLYFMTQQQQGNGIMITASHNPKSDNGFKWLLQGESPSPEMIQQLGRCAEGYATEDCTTHDFLMQSYPMQHPLAAQCLHRYQDFILQDIHLKKSFKVVLDGLHGSAGMSAQSLLQQLGCEVIALRCLPNGHFPDHAPDPSQASHLRHLQQKILLHRADVGIALDGDGDRVVMLDEQGRILSADRLLALMSCICLEQHPQHEVVFDVKCSNMIGQVVQKYAATATMIRTGSTFLRKYIAHSKGKAVFGGEYAGHYVFNDGRGLGYDDGIYAALRVLEYWSQFSCNFSTLMAAYPERYATEDTYIATQGIAPQLVLQDFLREAQRFDAKLSTIDGVRLDFAHGFGIIRASNTGDFFTVRFDADSPAQLAEIRTCFSDLVKTNYPKLAAEILNAH</sequence>
<dbReference type="Pfam" id="PF02879">
    <property type="entry name" value="PGM_PMM_II"/>
    <property type="match status" value="1"/>
</dbReference>
<dbReference type="InterPro" id="IPR005844">
    <property type="entry name" value="A-D-PHexomutase_a/b/a-I"/>
</dbReference>
<dbReference type="InterPro" id="IPR016055">
    <property type="entry name" value="A-D-PHexomutase_a/b/a-I/II/III"/>
</dbReference>
<dbReference type="PROSITE" id="PS00710">
    <property type="entry name" value="PGM_PMM"/>
    <property type="match status" value="1"/>
</dbReference>
<dbReference type="InterPro" id="IPR005841">
    <property type="entry name" value="Alpha-D-phosphohexomutase_SF"/>
</dbReference>
<dbReference type="InterPro" id="IPR016066">
    <property type="entry name" value="A-D-PHexomutase_CS"/>
</dbReference>
<evidence type="ECO:0000256" key="1">
    <source>
        <dbReference type="ARBA" id="ARBA00000586"/>
    </source>
</evidence>
<keyword evidence="6" id="KW-0597">Phosphoprotein</keyword>
<dbReference type="EC" id="5.4.2.8" evidence="5"/>
<dbReference type="OrthoDB" id="9803322at2"/>
<dbReference type="Pfam" id="PF02878">
    <property type="entry name" value="PGM_PMM_I"/>
    <property type="match status" value="1"/>
</dbReference>
<dbReference type="GO" id="GO:0004615">
    <property type="term" value="F:phosphomannomutase activity"/>
    <property type="evidence" value="ECO:0007669"/>
    <property type="project" value="UniProtKB-EC"/>
</dbReference>
<dbReference type="SUPFAM" id="SSF53738">
    <property type="entry name" value="Phosphoglucomutase, first 3 domains"/>
    <property type="match status" value="3"/>
</dbReference>
<dbReference type="PANTHER" id="PTHR43771:SF1">
    <property type="entry name" value="PHOSPHOMANNOMUTASE"/>
    <property type="match status" value="1"/>
</dbReference>
<evidence type="ECO:0000256" key="5">
    <source>
        <dbReference type="ARBA" id="ARBA00012730"/>
    </source>
</evidence>
<keyword evidence="7 10" id="KW-0479">Metal-binding</keyword>